<dbReference type="Proteomes" id="UP001175271">
    <property type="component" value="Unassembled WGS sequence"/>
</dbReference>
<proteinExistence type="predicted"/>
<keyword evidence="1" id="KW-0812">Transmembrane</keyword>
<feature type="chain" id="PRO_5041225196" description="EGF-like domain-containing protein" evidence="2">
    <location>
        <begin position="18"/>
        <end position="297"/>
    </location>
</feature>
<dbReference type="PROSITE" id="PS00022">
    <property type="entry name" value="EGF_1"/>
    <property type="match status" value="1"/>
</dbReference>
<reference evidence="4" key="1">
    <citation type="submission" date="2023-06" db="EMBL/GenBank/DDBJ databases">
        <title>Genomic analysis of the entomopathogenic nematode Steinernema hermaphroditum.</title>
        <authorList>
            <person name="Schwarz E.M."/>
            <person name="Heppert J.K."/>
            <person name="Baniya A."/>
            <person name="Schwartz H.T."/>
            <person name="Tan C.-H."/>
            <person name="Antoshechkin I."/>
            <person name="Sternberg P.W."/>
            <person name="Goodrich-Blair H."/>
            <person name="Dillman A.R."/>
        </authorList>
    </citation>
    <scope>NUCLEOTIDE SEQUENCE</scope>
    <source>
        <strain evidence="4">PS9179</strain>
        <tissue evidence="4">Whole animal</tissue>
    </source>
</reference>
<comment type="caution">
    <text evidence="4">The sequence shown here is derived from an EMBL/GenBank/DDBJ whole genome shotgun (WGS) entry which is preliminary data.</text>
</comment>
<feature type="signal peptide" evidence="2">
    <location>
        <begin position="1"/>
        <end position="17"/>
    </location>
</feature>
<dbReference type="Gene3D" id="2.10.25.10">
    <property type="entry name" value="Laminin"/>
    <property type="match status" value="1"/>
</dbReference>
<evidence type="ECO:0000259" key="3">
    <source>
        <dbReference type="PROSITE" id="PS00022"/>
    </source>
</evidence>
<keyword evidence="2" id="KW-0732">Signal</keyword>
<keyword evidence="1" id="KW-1133">Transmembrane helix</keyword>
<sequence length="297" mass="33915">MLRELTIVLLASSVGFGLMPDESVPYTYEPRATCLRGRKPVPLEPYVIEIPLGHPVTLKCNAYEKVKKERIPLVPAECPLDGHVWELPRSNASEPPAVVWSTTIDKKFAKEHFTMKEDYSLVGYFMQLAHNDSFDCHVLTEHGEYMSRVTIVIQDCNTHTELDTITKLDYLRVLWNRRNPCKYGGCFVDKVDSYDSLRCKCVEQYTGDFCDIETPGAIEREFLFYSPLFGHVFANVFFIILNCIYNRMRKGTRISLVDEVPNVGKPAEDMMLLYPAAYLEATPEQARPKDDKVPGKA</sequence>
<feature type="transmembrane region" description="Helical" evidence="1">
    <location>
        <begin position="222"/>
        <end position="245"/>
    </location>
</feature>
<organism evidence="4 5">
    <name type="scientific">Steinernema hermaphroditum</name>
    <dbReference type="NCBI Taxonomy" id="289476"/>
    <lineage>
        <taxon>Eukaryota</taxon>
        <taxon>Metazoa</taxon>
        <taxon>Ecdysozoa</taxon>
        <taxon>Nematoda</taxon>
        <taxon>Chromadorea</taxon>
        <taxon>Rhabditida</taxon>
        <taxon>Tylenchina</taxon>
        <taxon>Panagrolaimomorpha</taxon>
        <taxon>Strongyloidoidea</taxon>
        <taxon>Steinernematidae</taxon>
        <taxon>Steinernema</taxon>
    </lineage>
</organism>
<keyword evidence="1" id="KW-0472">Membrane</keyword>
<evidence type="ECO:0000313" key="4">
    <source>
        <dbReference type="EMBL" id="KAK0403666.1"/>
    </source>
</evidence>
<dbReference type="SUPFAM" id="SSF57196">
    <property type="entry name" value="EGF/Laminin"/>
    <property type="match status" value="1"/>
</dbReference>
<dbReference type="AlphaFoldDB" id="A0AA39LMZ2"/>
<gene>
    <name evidence="4" type="ORF">QR680_017057</name>
</gene>
<accession>A0AA39LMZ2</accession>
<evidence type="ECO:0000256" key="2">
    <source>
        <dbReference type="SAM" id="SignalP"/>
    </source>
</evidence>
<evidence type="ECO:0000256" key="1">
    <source>
        <dbReference type="SAM" id="Phobius"/>
    </source>
</evidence>
<protein>
    <recommendedName>
        <fullName evidence="3">EGF-like domain-containing protein</fullName>
    </recommendedName>
</protein>
<name>A0AA39LMZ2_9BILA</name>
<evidence type="ECO:0000313" key="5">
    <source>
        <dbReference type="Proteomes" id="UP001175271"/>
    </source>
</evidence>
<feature type="domain" description="EGF-like" evidence="3">
    <location>
        <begin position="199"/>
        <end position="210"/>
    </location>
</feature>
<keyword evidence="5" id="KW-1185">Reference proteome</keyword>
<dbReference type="InterPro" id="IPR000742">
    <property type="entry name" value="EGF"/>
</dbReference>
<dbReference type="EMBL" id="JAUCMV010000004">
    <property type="protein sequence ID" value="KAK0403666.1"/>
    <property type="molecule type" value="Genomic_DNA"/>
</dbReference>